<evidence type="ECO:0000313" key="1">
    <source>
        <dbReference type="EMBL" id="QJA50152.1"/>
    </source>
</evidence>
<accession>A0A6H1ZRR6</accession>
<dbReference type="EMBL" id="MT144177">
    <property type="protein sequence ID" value="QJA50152.1"/>
    <property type="molecule type" value="Genomic_DNA"/>
</dbReference>
<dbReference type="AlphaFoldDB" id="A0A6H1ZRR6"/>
<protein>
    <submittedName>
        <fullName evidence="1">Uncharacterized protein</fullName>
    </submittedName>
</protein>
<evidence type="ECO:0000313" key="2">
    <source>
        <dbReference type="EMBL" id="QJH97083.1"/>
    </source>
</evidence>
<reference evidence="1" key="1">
    <citation type="submission" date="2020-03" db="EMBL/GenBank/DDBJ databases">
        <title>The deep terrestrial virosphere.</title>
        <authorList>
            <person name="Holmfeldt K."/>
            <person name="Nilsson E."/>
            <person name="Simone D."/>
            <person name="Lopez-Fernandez M."/>
            <person name="Wu X."/>
            <person name="de Brujin I."/>
            <person name="Lundin D."/>
            <person name="Andersson A."/>
            <person name="Bertilsson S."/>
            <person name="Dopson M."/>
        </authorList>
    </citation>
    <scope>NUCLEOTIDE SEQUENCE</scope>
    <source>
        <strain evidence="1">TM448A01626</strain>
        <strain evidence="2">TM448B00920</strain>
    </source>
</reference>
<sequence>MKVTYFGKRDLAPAKITEFSSLKEAKRFGYKTPTNTFSIGDDTFYVTDAPCTIVEQVEDTWTDDNGREYRSGLRLIKRKINAGRVVISGPVGDIYFV</sequence>
<organism evidence="1">
    <name type="scientific">viral metagenome</name>
    <dbReference type="NCBI Taxonomy" id="1070528"/>
    <lineage>
        <taxon>unclassified sequences</taxon>
        <taxon>metagenomes</taxon>
        <taxon>organismal metagenomes</taxon>
    </lineage>
</organism>
<proteinExistence type="predicted"/>
<gene>
    <name evidence="1" type="ORF">TM448A01626_0009</name>
    <name evidence="2" type="ORF">TM448B00920_0009</name>
</gene>
<name>A0A6H1ZRR6_9ZZZZ</name>
<dbReference type="EMBL" id="MT144673">
    <property type="protein sequence ID" value="QJH97083.1"/>
    <property type="molecule type" value="Genomic_DNA"/>
</dbReference>